<dbReference type="Gene3D" id="1.10.287.1060">
    <property type="entry name" value="ESAT-6-like"/>
    <property type="match status" value="1"/>
</dbReference>
<dbReference type="SUPFAM" id="SSF140453">
    <property type="entry name" value="EsxAB dimer-like"/>
    <property type="match status" value="1"/>
</dbReference>
<organism evidence="3 4">
    <name type="scientific">Mycolicibacterium grossiae</name>
    <dbReference type="NCBI Taxonomy" id="1552759"/>
    <lineage>
        <taxon>Bacteria</taxon>
        <taxon>Bacillati</taxon>
        <taxon>Actinomycetota</taxon>
        <taxon>Actinomycetes</taxon>
        <taxon>Mycobacteriales</taxon>
        <taxon>Mycobacteriaceae</taxon>
        <taxon>Mycolicibacterium</taxon>
    </lineage>
</organism>
<gene>
    <name evidence="3" type="ORF">BEL07_09890</name>
</gene>
<evidence type="ECO:0000313" key="4">
    <source>
        <dbReference type="Proteomes" id="UP000178953"/>
    </source>
</evidence>
<feature type="region of interest" description="Disordered" evidence="1">
    <location>
        <begin position="549"/>
        <end position="590"/>
    </location>
</feature>
<dbReference type="AlphaFoldDB" id="A0A1E8Q6B0"/>
<dbReference type="OrthoDB" id="5969911at2"/>
<proteinExistence type="predicted"/>
<comment type="caution">
    <text evidence="3">The sequence shown here is derived from an EMBL/GenBank/DDBJ whole genome shotgun (WGS) entry which is preliminary data.</text>
</comment>
<protein>
    <recommendedName>
        <fullName evidence="2">DUF1023 domain-containing protein</fullName>
    </recommendedName>
</protein>
<dbReference type="Proteomes" id="UP000178953">
    <property type="component" value="Unassembled WGS sequence"/>
</dbReference>
<dbReference type="InterPro" id="IPR010427">
    <property type="entry name" value="DUF1023"/>
</dbReference>
<dbReference type="EMBL" id="MCHX01000018">
    <property type="protein sequence ID" value="OFJ53997.1"/>
    <property type="molecule type" value="Genomic_DNA"/>
</dbReference>
<evidence type="ECO:0000259" key="2">
    <source>
        <dbReference type="Pfam" id="PF06259"/>
    </source>
</evidence>
<dbReference type="Pfam" id="PF06259">
    <property type="entry name" value="Abhydrolase_8"/>
    <property type="match status" value="1"/>
</dbReference>
<sequence>MAASRPEDVCRSATAIGHEAAELSERIAGQRAIIETLRDRWQGSASEAAVREAEPTVHRMQQIHDALDRAQRVLHRGAAELSRTKASLTESVAQLTGRGWQIAPDGNVSVRPGSTLEQWATTSPATAMTLRQLAASHTTEVQTLLARFDTSDRRISQDLRGAVAGLDFAPATVGPGGAALPESPPYDDGSQIPVAEAPRQVNDWWKSLSPDERRRLLHDWPDRLGNLDGIPVDDRSTANTTIMQQDLDRPAEVAKARGVTTDEVLAHPEKYGMAGEMMNRYDNAMKVDQALTRAANRTGAPTFLQVYEPEKFGGDGRAAVAIGDPDHAPNTAVVVPGTGNDVGSGWLGSDNATDLYIEAKAADPNNPTAVVAWMGYDAPDSPLDPRIGTTALAREGGELLAADVNALNATHEGDGHMTVLGHSYGSTTVADAAAGFGMNTDDVVLVGCPGTDMAHSAADFHLDDGGHLYVGATSSDPVTHLSQIPQIPIPGTGFTAALGDDPAMGDYGSTRFKAEVPGITFPFSDHSQYYAPGSESLFSMSDIVSGHGDDLERDGMTAPHRNDVLRDLGLPTSLTDPEALRPGTSGHTHQ</sequence>
<feature type="domain" description="DUF1023" evidence="2">
    <location>
        <begin position="315"/>
        <end position="483"/>
    </location>
</feature>
<keyword evidence="4" id="KW-1185">Reference proteome</keyword>
<name>A0A1E8Q6B0_9MYCO</name>
<dbReference type="SUPFAM" id="SSF53474">
    <property type="entry name" value="alpha/beta-Hydrolases"/>
    <property type="match status" value="1"/>
</dbReference>
<accession>A0A1E8Q6B0</accession>
<evidence type="ECO:0000256" key="1">
    <source>
        <dbReference type="SAM" id="MobiDB-lite"/>
    </source>
</evidence>
<evidence type="ECO:0000313" key="3">
    <source>
        <dbReference type="EMBL" id="OFJ53997.1"/>
    </source>
</evidence>
<reference evidence="3 4" key="1">
    <citation type="submission" date="2016-09" db="EMBL/GenBank/DDBJ databases">
        <title>genome sequence of Mycobacterium sp. 739 SCH.</title>
        <authorList>
            <person name="Greninger A.L."/>
            <person name="Qin X."/>
            <person name="Jerome K."/>
            <person name="Vora S."/>
            <person name="Quinn K."/>
        </authorList>
    </citation>
    <scope>NUCLEOTIDE SEQUENCE [LARGE SCALE GENOMIC DNA]</scope>
    <source>
        <strain evidence="3 4">SCH</strain>
    </source>
</reference>
<dbReference type="InterPro" id="IPR036689">
    <property type="entry name" value="ESAT-6-like_sf"/>
</dbReference>
<feature type="compositionally biased region" description="Basic and acidic residues" evidence="1">
    <location>
        <begin position="549"/>
        <end position="566"/>
    </location>
</feature>
<dbReference type="InterPro" id="IPR029058">
    <property type="entry name" value="AB_hydrolase_fold"/>
</dbReference>